<feature type="transmembrane region" description="Helical" evidence="10">
    <location>
        <begin position="62"/>
        <end position="79"/>
    </location>
</feature>
<keyword evidence="7 8" id="KW-0568">Pathogenesis-related protein</keyword>
<keyword evidence="3 8" id="KW-0812">Transmembrane</keyword>
<evidence type="ECO:0000256" key="7">
    <source>
        <dbReference type="ARBA" id="ARBA00023265"/>
    </source>
</evidence>
<dbReference type="GO" id="GO:0016020">
    <property type="term" value="C:membrane"/>
    <property type="evidence" value="ECO:0007669"/>
    <property type="project" value="UniProtKB-SubCell"/>
</dbReference>
<comment type="domain">
    <text evidence="8">The C-terminus contains a calmodulin-binding domain, which binds calmodulin in a calcium-dependent fashion.</text>
</comment>
<accession>A0ABD1FTZ2</accession>
<reference evidence="11 12" key="1">
    <citation type="submission" date="2024-06" db="EMBL/GenBank/DDBJ databases">
        <title>A chromosome level genome sequence of Diviner's sage (Salvia divinorum).</title>
        <authorList>
            <person name="Ford S.A."/>
            <person name="Ro D.-K."/>
            <person name="Ness R.W."/>
            <person name="Phillips M.A."/>
        </authorList>
    </citation>
    <scope>NUCLEOTIDE SEQUENCE [LARGE SCALE GENOMIC DNA]</scope>
    <source>
        <strain evidence="11">SAF-2024a</strain>
        <tissue evidence="11">Leaf</tissue>
    </source>
</reference>
<evidence type="ECO:0000256" key="1">
    <source>
        <dbReference type="ARBA" id="ARBA00004141"/>
    </source>
</evidence>
<evidence type="ECO:0000256" key="2">
    <source>
        <dbReference type="ARBA" id="ARBA00006574"/>
    </source>
</evidence>
<dbReference type="PANTHER" id="PTHR31942:SF54">
    <property type="entry name" value="MLO-LIKE PROTEIN 13"/>
    <property type="match status" value="1"/>
</dbReference>
<keyword evidence="4 8" id="KW-0611">Plant defense</keyword>
<evidence type="ECO:0000256" key="5">
    <source>
        <dbReference type="ARBA" id="ARBA00022989"/>
    </source>
</evidence>
<dbReference type="PANTHER" id="PTHR31942">
    <property type="entry name" value="MLO-LIKE PROTEIN 1"/>
    <property type="match status" value="1"/>
</dbReference>
<feature type="transmembrane region" description="Helical" evidence="10">
    <location>
        <begin position="342"/>
        <end position="365"/>
    </location>
</feature>
<comment type="subcellular location">
    <subcellularLocation>
        <location evidence="1 8">Membrane</location>
        <topology evidence="1 8">Multi-pass membrane protein</topology>
    </subcellularLocation>
</comment>
<keyword evidence="12" id="KW-1185">Reference proteome</keyword>
<keyword evidence="5 8" id="KW-1133">Transmembrane helix</keyword>
<evidence type="ECO:0000256" key="10">
    <source>
        <dbReference type="SAM" id="Phobius"/>
    </source>
</evidence>
<feature type="transmembrane region" description="Helical" evidence="10">
    <location>
        <begin position="385"/>
        <end position="406"/>
    </location>
</feature>
<evidence type="ECO:0000256" key="8">
    <source>
        <dbReference type="RuleBase" id="RU280816"/>
    </source>
</evidence>
<name>A0ABD1FTZ2_SALDI</name>
<dbReference type="GO" id="GO:0006952">
    <property type="term" value="P:defense response"/>
    <property type="evidence" value="ECO:0007669"/>
    <property type="project" value="UniProtKB-KW"/>
</dbReference>
<feature type="transmembrane region" description="Helical" evidence="10">
    <location>
        <begin position="16"/>
        <end position="36"/>
    </location>
</feature>
<comment type="caution">
    <text evidence="11">The sequence shown here is derived from an EMBL/GenBank/DDBJ whole genome shotgun (WGS) entry which is preliminary data.</text>
</comment>
<organism evidence="11 12">
    <name type="scientific">Salvia divinorum</name>
    <name type="common">Maria pastora</name>
    <name type="synonym">Diviner's sage</name>
    <dbReference type="NCBI Taxonomy" id="28513"/>
    <lineage>
        <taxon>Eukaryota</taxon>
        <taxon>Viridiplantae</taxon>
        <taxon>Streptophyta</taxon>
        <taxon>Embryophyta</taxon>
        <taxon>Tracheophyta</taxon>
        <taxon>Spermatophyta</taxon>
        <taxon>Magnoliopsida</taxon>
        <taxon>eudicotyledons</taxon>
        <taxon>Gunneridae</taxon>
        <taxon>Pentapetalae</taxon>
        <taxon>asterids</taxon>
        <taxon>lamiids</taxon>
        <taxon>Lamiales</taxon>
        <taxon>Lamiaceae</taxon>
        <taxon>Nepetoideae</taxon>
        <taxon>Mentheae</taxon>
        <taxon>Salviinae</taxon>
        <taxon>Salvia</taxon>
        <taxon>Salvia subgen. Calosphace</taxon>
    </lineage>
</organism>
<dbReference type="AlphaFoldDB" id="A0ABD1FTZ2"/>
<evidence type="ECO:0000256" key="4">
    <source>
        <dbReference type="ARBA" id="ARBA00022821"/>
    </source>
</evidence>
<dbReference type="GO" id="GO:0005516">
    <property type="term" value="F:calmodulin binding"/>
    <property type="evidence" value="ECO:0007669"/>
    <property type="project" value="UniProtKB-KW"/>
</dbReference>
<feature type="transmembrane region" description="Helical" evidence="10">
    <location>
        <begin position="141"/>
        <end position="163"/>
    </location>
</feature>
<proteinExistence type="inferred from homology"/>
<dbReference type="Proteomes" id="UP001567538">
    <property type="component" value="Unassembled WGS sequence"/>
</dbReference>
<dbReference type="EMBL" id="JBEAFC010000012">
    <property type="protein sequence ID" value="KAL1534965.1"/>
    <property type="molecule type" value="Genomic_DNA"/>
</dbReference>
<dbReference type="InterPro" id="IPR004326">
    <property type="entry name" value="Mlo"/>
</dbReference>
<keyword evidence="6 8" id="KW-0472">Membrane</keyword>
<keyword evidence="8" id="KW-0112">Calmodulin-binding</keyword>
<protein>
    <recommendedName>
        <fullName evidence="8">MLO-like protein</fullName>
    </recommendedName>
</protein>
<sequence>MAGGEAGRSFEYTPTWVVAVVCFVIVFISFIAERALHKLGRFFKHQNQEPMLESLQKLKEELMLLGFISLLLTVFQRPISKICMPQHLSDIMLPCKMAPKEQENSHFSTHQRRLLAQESPPNCPKGHTQFLSLEALHQLHIFIFVMAVVYVLFCATTMVLGGIKIRQWRHWELSIRNEATRPHRAHGHARAQFEGFMQRAGNYWRKFTIISWVVAFFKQFYGSVTKSDYIALRSGFIREHCPNNQNYDFHKYMLRTLEKDFKKIIGISWYLWLFVVIFLLLNIAGWHAYFWMSFLPLVLLLIVGAKLEHIISELAKEAAESHHGEVTVRLSDELFWFHSPNLVLYLIHFILFQNSFEIAFFLWIWTTYGFNSCIMEGLDYIIPRLVIGVIVQVLCSYSTLPLYALVSQMGSKFKQTLFNEFLQDIIRDWAKDRNSGVNMSADRLAIDITNPVRISQQPARDRWSRPSQIELPPSHHPHVSFS</sequence>
<feature type="transmembrane region" description="Helical" evidence="10">
    <location>
        <begin position="264"/>
        <end position="283"/>
    </location>
</feature>
<evidence type="ECO:0000313" key="12">
    <source>
        <dbReference type="Proteomes" id="UP001567538"/>
    </source>
</evidence>
<evidence type="ECO:0000256" key="6">
    <source>
        <dbReference type="ARBA" id="ARBA00023136"/>
    </source>
</evidence>
<evidence type="ECO:0000256" key="9">
    <source>
        <dbReference type="SAM" id="MobiDB-lite"/>
    </source>
</evidence>
<evidence type="ECO:0000313" key="11">
    <source>
        <dbReference type="EMBL" id="KAL1534965.1"/>
    </source>
</evidence>
<dbReference type="Pfam" id="PF03094">
    <property type="entry name" value="Mlo"/>
    <property type="match status" value="1"/>
</dbReference>
<comment type="similarity">
    <text evidence="2 8">Belongs to the MLO family.</text>
</comment>
<feature type="region of interest" description="Disordered" evidence="9">
    <location>
        <begin position="456"/>
        <end position="482"/>
    </location>
</feature>
<comment type="function">
    <text evidence="8">May be involved in modulation of pathogen defense and leaf cell death.</text>
</comment>
<gene>
    <name evidence="8" type="primary">MLO</name>
    <name evidence="11" type="ORF">AAHA92_31076</name>
</gene>
<evidence type="ECO:0000256" key="3">
    <source>
        <dbReference type="ARBA" id="ARBA00022692"/>
    </source>
</evidence>